<protein>
    <recommendedName>
        <fullName evidence="3">Fungal-specific transcription factor domain-containing protein</fullName>
    </recommendedName>
</protein>
<dbReference type="InterPro" id="IPR053178">
    <property type="entry name" value="Osmoadaptation_assoc"/>
</dbReference>
<dbReference type="OrthoDB" id="5126878at2759"/>
<keyword evidence="2" id="KW-1185">Reference proteome</keyword>
<dbReference type="RefSeq" id="XP_031913703.1">
    <property type="nucleotide sequence ID" value="XM_032059904.1"/>
</dbReference>
<evidence type="ECO:0000313" key="1">
    <source>
        <dbReference type="EMBL" id="KAE8137640.1"/>
    </source>
</evidence>
<dbReference type="Proteomes" id="UP000325672">
    <property type="component" value="Unassembled WGS sequence"/>
</dbReference>
<evidence type="ECO:0000313" key="2">
    <source>
        <dbReference type="Proteomes" id="UP000325672"/>
    </source>
</evidence>
<evidence type="ECO:0008006" key="3">
    <source>
        <dbReference type="Google" id="ProtNLM"/>
    </source>
</evidence>
<name>A0A5N6SV74_ASPPS</name>
<dbReference type="GeneID" id="43644114"/>
<dbReference type="EMBL" id="ML743576">
    <property type="protein sequence ID" value="KAE8137640.1"/>
    <property type="molecule type" value="Genomic_DNA"/>
</dbReference>
<sequence length="350" mass="39793">MEQVQQQVVAPSTNEHCEIKQQQQLAFTVFINNAFPISQAYNKFRETNYPNFAHYITSKFGQSVCLDTSAYSVCLVFQSRTDVEASLLNKGRHAYIHALRALQHALNSEQISNKPEMIGTSILLSIYEMRVPSEPHNEWSNHCLGVAALMKEMGAQSFADGFARSCYIFFRGFLIAVAFHQQKPCFLEEDQWQQLGERIRVEDSQKLGISSIFVDVTERIFMELVKCPRYVYEAQVHQCTQNYQRALVMSSQILGTQNNLRSLVTQLKDLISTYQPEVIPSAPGYLLKGAEDAVHLLGTLARRLIMNPIPPLHVYSGLTWLIDNMYIAYDARWLDEFACSMGLLGTTLVD</sequence>
<proteinExistence type="predicted"/>
<dbReference type="PANTHER" id="PTHR38111:SF5">
    <property type="entry name" value="TRANSCRIPTION FACTOR DOMAIN-CONTAINING PROTEIN"/>
    <property type="match status" value="1"/>
</dbReference>
<gene>
    <name evidence="1" type="ORF">BDV38DRAFT_282886</name>
</gene>
<accession>A0A5N6SV74</accession>
<dbReference type="PANTHER" id="PTHR38111">
    <property type="entry name" value="ZN(2)-C6 FUNGAL-TYPE DOMAIN-CONTAINING PROTEIN-RELATED"/>
    <property type="match status" value="1"/>
</dbReference>
<dbReference type="AlphaFoldDB" id="A0A5N6SV74"/>
<organism evidence="1 2">
    <name type="scientific">Aspergillus pseudotamarii</name>
    <dbReference type="NCBI Taxonomy" id="132259"/>
    <lineage>
        <taxon>Eukaryota</taxon>
        <taxon>Fungi</taxon>
        <taxon>Dikarya</taxon>
        <taxon>Ascomycota</taxon>
        <taxon>Pezizomycotina</taxon>
        <taxon>Eurotiomycetes</taxon>
        <taxon>Eurotiomycetidae</taxon>
        <taxon>Eurotiales</taxon>
        <taxon>Aspergillaceae</taxon>
        <taxon>Aspergillus</taxon>
        <taxon>Aspergillus subgen. Circumdati</taxon>
    </lineage>
</organism>
<reference evidence="1 2" key="1">
    <citation type="submission" date="2019-04" db="EMBL/GenBank/DDBJ databases">
        <title>Friends and foes A comparative genomics study of 23 Aspergillus species from section Flavi.</title>
        <authorList>
            <consortium name="DOE Joint Genome Institute"/>
            <person name="Kjaerbolling I."/>
            <person name="Vesth T."/>
            <person name="Frisvad J.C."/>
            <person name="Nybo J.L."/>
            <person name="Theobald S."/>
            <person name="Kildgaard S."/>
            <person name="Isbrandt T."/>
            <person name="Kuo A."/>
            <person name="Sato A."/>
            <person name="Lyhne E.K."/>
            <person name="Kogle M.E."/>
            <person name="Wiebenga A."/>
            <person name="Kun R.S."/>
            <person name="Lubbers R.J."/>
            <person name="Makela M.R."/>
            <person name="Barry K."/>
            <person name="Chovatia M."/>
            <person name="Clum A."/>
            <person name="Daum C."/>
            <person name="Haridas S."/>
            <person name="He G."/>
            <person name="LaButti K."/>
            <person name="Lipzen A."/>
            <person name="Mondo S."/>
            <person name="Riley R."/>
            <person name="Salamov A."/>
            <person name="Simmons B.A."/>
            <person name="Magnuson J.K."/>
            <person name="Henrissat B."/>
            <person name="Mortensen U.H."/>
            <person name="Larsen T.O."/>
            <person name="Devries R.P."/>
            <person name="Grigoriev I.V."/>
            <person name="Machida M."/>
            <person name="Baker S.E."/>
            <person name="Andersen M.R."/>
        </authorList>
    </citation>
    <scope>NUCLEOTIDE SEQUENCE [LARGE SCALE GENOMIC DNA]</scope>
    <source>
        <strain evidence="1 2">CBS 117625</strain>
    </source>
</reference>